<evidence type="ECO:0000256" key="9">
    <source>
        <dbReference type="SAM" id="MobiDB-lite"/>
    </source>
</evidence>
<dbReference type="SUPFAM" id="SSF55874">
    <property type="entry name" value="ATPase domain of HSP90 chaperone/DNA topoisomerase II/histidine kinase"/>
    <property type="match status" value="1"/>
</dbReference>
<keyword evidence="3" id="KW-0597">Phosphoprotein</keyword>
<dbReference type="EC" id="2.7.13.3" evidence="2"/>
<dbReference type="EMBL" id="JBHMCG010000222">
    <property type="protein sequence ID" value="MFB9579534.1"/>
    <property type="molecule type" value="Genomic_DNA"/>
</dbReference>
<feature type="transmembrane region" description="Helical" evidence="10">
    <location>
        <begin position="95"/>
        <end position="114"/>
    </location>
</feature>
<evidence type="ECO:0000256" key="5">
    <source>
        <dbReference type="ARBA" id="ARBA00022741"/>
    </source>
</evidence>
<reference evidence="12 13" key="1">
    <citation type="submission" date="2024-09" db="EMBL/GenBank/DDBJ databases">
        <authorList>
            <person name="Sun Q."/>
            <person name="Mori K."/>
        </authorList>
    </citation>
    <scope>NUCLEOTIDE SEQUENCE [LARGE SCALE GENOMIC DNA]</scope>
    <source>
        <strain evidence="12 13">JCM 3331</strain>
    </source>
</reference>
<evidence type="ECO:0000256" key="3">
    <source>
        <dbReference type="ARBA" id="ARBA00022553"/>
    </source>
</evidence>
<feature type="region of interest" description="Disordered" evidence="9">
    <location>
        <begin position="375"/>
        <end position="433"/>
    </location>
</feature>
<feature type="transmembrane region" description="Helical" evidence="10">
    <location>
        <begin position="120"/>
        <end position="138"/>
    </location>
</feature>
<keyword evidence="4" id="KW-0808">Transferase</keyword>
<comment type="caution">
    <text evidence="12">The sequence shown here is derived from an EMBL/GenBank/DDBJ whole genome shotgun (WGS) entry which is preliminary data.</text>
</comment>
<feature type="compositionally biased region" description="Basic residues" evidence="9">
    <location>
        <begin position="417"/>
        <end position="427"/>
    </location>
</feature>
<dbReference type="InterPro" id="IPR011712">
    <property type="entry name" value="Sig_transdc_His_kin_sub3_dim/P"/>
</dbReference>
<evidence type="ECO:0000256" key="6">
    <source>
        <dbReference type="ARBA" id="ARBA00022777"/>
    </source>
</evidence>
<keyword evidence="10" id="KW-0472">Membrane</keyword>
<feature type="compositionally biased region" description="Low complexity" evidence="9">
    <location>
        <begin position="403"/>
        <end position="416"/>
    </location>
</feature>
<dbReference type="InterPro" id="IPR036890">
    <property type="entry name" value="HATPase_C_sf"/>
</dbReference>
<evidence type="ECO:0000259" key="11">
    <source>
        <dbReference type="Pfam" id="PF07730"/>
    </source>
</evidence>
<keyword evidence="10" id="KW-1133">Transmembrane helix</keyword>
<evidence type="ECO:0000256" key="1">
    <source>
        <dbReference type="ARBA" id="ARBA00000085"/>
    </source>
</evidence>
<evidence type="ECO:0000256" key="7">
    <source>
        <dbReference type="ARBA" id="ARBA00022840"/>
    </source>
</evidence>
<feature type="transmembrane region" description="Helical" evidence="10">
    <location>
        <begin position="61"/>
        <end position="88"/>
    </location>
</feature>
<keyword evidence="8" id="KW-0902">Two-component regulatory system</keyword>
<keyword evidence="7" id="KW-0067">ATP-binding</keyword>
<keyword evidence="5" id="KW-0547">Nucleotide-binding</keyword>
<comment type="catalytic activity">
    <reaction evidence="1">
        <text>ATP + protein L-histidine = ADP + protein N-phospho-L-histidine.</text>
        <dbReference type="EC" id="2.7.13.3"/>
    </reaction>
</comment>
<proteinExistence type="predicted"/>
<protein>
    <recommendedName>
        <fullName evidence="2">histidine kinase</fullName>
        <ecNumber evidence="2">2.7.13.3</ecNumber>
    </recommendedName>
</protein>
<organism evidence="12 13">
    <name type="scientific">Streptomyces yanii</name>
    <dbReference type="NCBI Taxonomy" id="78510"/>
    <lineage>
        <taxon>Bacteria</taxon>
        <taxon>Bacillati</taxon>
        <taxon>Actinomycetota</taxon>
        <taxon>Actinomycetes</taxon>
        <taxon>Kitasatosporales</taxon>
        <taxon>Streptomycetaceae</taxon>
        <taxon>Streptomyces</taxon>
    </lineage>
</organism>
<evidence type="ECO:0000256" key="2">
    <source>
        <dbReference type="ARBA" id="ARBA00012438"/>
    </source>
</evidence>
<dbReference type="InterPro" id="IPR050482">
    <property type="entry name" value="Sensor_HK_TwoCompSys"/>
</dbReference>
<evidence type="ECO:0000256" key="4">
    <source>
        <dbReference type="ARBA" id="ARBA00022679"/>
    </source>
</evidence>
<dbReference type="Pfam" id="PF07730">
    <property type="entry name" value="HisKA_3"/>
    <property type="match status" value="1"/>
</dbReference>
<keyword evidence="6 12" id="KW-0418">Kinase</keyword>
<evidence type="ECO:0000313" key="12">
    <source>
        <dbReference type="EMBL" id="MFB9579534.1"/>
    </source>
</evidence>
<dbReference type="PANTHER" id="PTHR24421">
    <property type="entry name" value="NITRATE/NITRITE SENSOR PROTEIN NARX-RELATED"/>
    <property type="match status" value="1"/>
</dbReference>
<accession>A0ABV5RRN5</accession>
<feature type="domain" description="Signal transduction histidine kinase subgroup 3 dimerisation and phosphoacceptor" evidence="11">
    <location>
        <begin position="163"/>
        <end position="228"/>
    </location>
</feature>
<evidence type="ECO:0000256" key="8">
    <source>
        <dbReference type="ARBA" id="ARBA00023012"/>
    </source>
</evidence>
<dbReference type="GO" id="GO:0016301">
    <property type="term" value="F:kinase activity"/>
    <property type="evidence" value="ECO:0007669"/>
    <property type="project" value="UniProtKB-KW"/>
</dbReference>
<sequence length="433" mass="45443">MEHKYPHRGPVWTEWLLVGGVLLLVAQGLAKARFEMQLLSAGPILAVAAALALPLRWRSPLAVVLLAGTALGAQGAYEPMTVMVFHLAAQGRVRVAVAAGVVTGALPWVCAPPLSGGMTPAYGAGLLFALALTAGLWWHSRRRLVDSLSEQVELRAEQARSAERARIAAEMHDVLAHRLSLLALHTGVLALRAESLPPQIGERIALLRTTSSQALADLRDVLGALRAEDDAAREDGRDPTQRRVPAPALRNLSELLDEVRTIGQDVAAELTGEPGAAPATHLLAVHRLVQEGLTNARKHAPGTAVRLRVHYGAPATEVELVNSPPAVAASRADGGVGRGFGLIGLAERVAGLHGSLAHGPEPDGGWRLAARLPMSAPDGEPTPRAFEEDSATRTAGPVGGRAGRTFGKGAATATRKGAVKRIGKRSVNRIGQT</sequence>
<keyword evidence="10" id="KW-0812">Transmembrane</keyword>
<evidence type="ECO:0000256" key="10">
    <source>
        <dbReference type="SAM" id="Phobius"/>
    </source>
</evidence>
<gene>
    <name evidence="12" type="ORF">ACFFTL_46630</name>
</gene>
<dbReference type="Proteomes" id="UP001589710">
    <property type="component" value="Unassembled WGS sequence"/>
</dbReference>
<name>A0ABV5RRN5_9ACTN</name>
<dbReference type="RefSeq" id="WP_345517281.1">
    <property type="nucleotide sequence ID" value="NZ_BAAAXD010000045.1"/>
</dbReference>
<feature type="transmembrane region" description="Helical" evidence="10">
    <location>
        <begin position="37"/>
        <end position="55"/>
    </location>
</feature>
<dbReference type="Gene3D" id="1.20.5.1930">
    <property type="match status" value="1"/>
</dbReference>
<dbReference type="Gene3D" id="3.30.565.10">
    <property type="entry name" value="Histidine kinase-like ATPase, C-terminal domain"/>
    <property type="match status" value="1"/>
</dbReference>
<dbReference type="PANTHER" id="PTHR24421:SF10">
    <property type="entry name" value="NITRATE_NITRITE SENSOR PROTEIN NARQ"/>
    <property type="match status" value="1"/>
</dbReference>
<dbReference type="CDD" id="cd16917">
    <property type="entry name" value="HATPase_UhpB-NarQ-NarX-like"/>
    <property type="match status" value="1"/>
</dbReference>
<keyword evidence="13" id="KW-1185">Reference proteome</keyword>
<evidence type="ECO:0000313" key="13">
    <source>
        <dbReference type="Proteomes" id="UP001589710"/>
    </source>
</evidence>
<feature type="transmembrane region" description="Helical" evidence="10">
    <location>
        <begin position="12"/>
        <end position="30"/>
    </location>
</feature>